<dbReference type="RefSeq" id="WP_190253643.1">
    <property type="nucleotide sequence ID" value="NZ_BMPI01000035.1"/>
</dbReference>
<keyword evidence="7" id="KW-0812">Transmembrane</keyword>
<reference evidence="9" key="1">
    <citation type="journal article" date="2014" name="Int. J. Syst. Evol. Microbiol.">
        <title>Complete genome sequence of Corynebacterium casei LMG S-19264T (=DSM 44701T), isolated from a smear-ripened cheese.</title>
        <authorList>
            <consortium name="US DOE Joint Genome Institute (JGI-PGF)"/>
            <person name="Walter F."/>
            <person name="Albersmeier A."/>
            <person name="Kalinowski J."/>
            <person name="Ruckert C."/>
        </authorList>
    </citation>
    <scope>NUCLEOTIDE SEQUENCE</scope>
    <source>
        <strain evidence="9">JCM 19831</strain>
    </source>
</reference>
<organism evidence="9 10">
    <name type="scientific">Dactylosporangium sucinum</name>
    <dbReference type="NCBI Taxonomy" id="1424081"/>
    <lineage>
        <taxon>Bacteria</taxon>
        <taxon>Bacillati</taxon>
        <taxon>Actinomycetota</taxon>
        <taxon>Actinomycetes</taxon>
        <taxon>Micromonosporales</taxon>
        <taxon>Micromonosporaceae</taxon>
        <taxon>Dactylosporangium</taxon>
    </lineage>
</organism>
<dbReference type="InterPro" id="IPR036388">
    <property type="entry name" value="WH-like_DNA-bd_sf"/>
</dbReference>
<dbReference type="InterPro" id="IPR041027">
    <property type="entry name" value="FtsK_alpha"/>
</dbReference>
<gene>
    <name evidence="9" type="ORF">GCM10007977_063330</name>
</gene>
<dbReference type="SUPFAM" id="SSF46785">
    <property type="entry name" value="Winged helix' DNA-binding domain"/>
    <property type="match status" value="1"/>
</dbReference>
<accession>A0A917U2N6</accession>
<dbReference type="GO" id="GO:0005524">
    <property type="term" value="F:ATP binding"/>
    <property type="evidence" value="ECO:0007669"/>
    <property type="project" value="UniProtKB-UniRule"/>
</dbReference>
<dbReference type="InterPro" id="IPR002543">
    <property type="entry name" value="FtsK_dom"/>
</dbReference>
<evidence type="ECO:0000256" key="5">
    <source>
        <dbReference type="PROSITE-ProRule" id="PRU00289"/>
    </source>
</evidence>
<keyword evidence="4" id="KW-0238">DNA-binding</keyword>
<dbReference type="InterPro" id="IPR036390">
    <property type="entry name" value="WH_DNA-bd_sf"/>
</dbReference>
<proteinExistence type="inferred from homology"/>
<keyword evidence="7" id="KW-0472">Membrane</keyword>
<feature type="compositionally biased region" description="Basic and acidic residues" evidence="6">
    <location>
        <begin position="225"/>
        <end position="237"/>
    </location>
</feature>
<evidence type="ECO:0000256" key="4">
    <source>
        <dbReference type="ARBA" id="ARBA00023125"/>
    </source>
</evidence>
<dbReference type="PROSITE" id="PS50901">
    <property type="entry name" value="FTSK"/>
    <property type="match status" value="1"/>
</dbReference>
<dbReference type="PANTHER" id="PTHR22683:SF41">
    <property type="entry name" value="DNA TRANSLOCASE FTSK"/>
    <property type="match status" value="1"/>
</dbReference>
<dbReference type="SUPFAM" id="SSF52540">
    <property type="entry name" value="P-loop containing nucleoside triphosphate hydrolases"/>
    <property type="match status" value="1"/>
</dbReference>
<name>A0A917U2N6_9ACTN</name>
<dbReference type="InterPro" id="IPR050206">
    <property type="entry name" value="FtsK/SpoIIIE/SftA"/>
</dbReference>
<evidence type="ECO:0000256" key="2">
    <source>
        <dbReference type="ARBA" id="ARBA00022741"/>
    </source>
</evidence>
<evidence type="ECO:0000313" key="9">
    <source>
        <dbReference type="EMBL" id="GGM53014.1"/>
    </source>
</evidence>
<evidence type="ECO:0000256" key="3">
    <source>
        <dbReference type="ARBA" id="ARBA00022840"/>
    </source>
</evidence>
<feature type="binding site" evidence="5">
    <location>
        <begin position="384"/>
        <end position="391"/>
    </location>
    <ligand>
        <name>ATP</name>
        <dbReference type="ChEBI" id="CHEBI:30616"/>
    </ligand>
</feature>
<dbReference type="Gene3D" id="1.10.10.10">
    <property type="entry name" value="Winged helix-like DNA-binding domain superfamily/Winged helix DNA-binding domain"/>
    <property type="match status" value="1"/>
</dbReference>
<dbReference type="EMBL" id="BMPI01000035">
    <property type="protein sequence ID" value="GGM53014.1"/>
    <property type="molecule type" value="Genomic_DNA"/>
</dbReference>
<keyword evidence="7" id="KW-1133">Transmembrane helix</keyword>
<feature type="domain" description="FtsK" evidence="8">
    <location>
        <begin position="354"/>
        <end position="573"/>
    </location>
</feature>
<comment type="caution">
    <text evidence="9">The sequence shown here is derived from an EMBL/GenBank/DDBJ whole genome shotgun (WGS) entry which is preliminary data.</text>
</comment>
<evidence type="ECO:0000256" key="1">
    <source>
        <dbReference type="ARBA" id="ARBA00006474"/>
    </source>
</evidence>
<dbReference type="Gene3D" id="3.40.50.300">
    <property type="entry name" value="P-loop containing nucleotide triphosphate hydrolases"/>
    <property type="match status" value="1"/>
</dbReference>
<protein>
    <recommendedName>
        <fullName evidence="8">FtsK domain-containing protein</fullName>
    </recommendedName>
</protein>
<dbReference type="Pfam" id="PF17854">
    <property type="entry name" value="FtsK_alpha"/>
    <property type="match status" value="1"/>
</dbReference>
<feature type="transmembrane region" description="Helical" evidence="7">
    <location>
        <begin position="82"/>
        <end position="101"/>
    </location>
</feature>
<feature type="transmembrane region" description="Helical" evidence="7">
    <location>
        <begin position="134"/>
        <end position="153"/>
    </location>
</feature>
<feature type="transmembrane region" description="Helical" evidence="7">
    <location>
        <begin position="58"/>
        <end position="76"/>
    </location>
</feature>
<comment type="similarity">
    <text evidence="1">Belongs to the FtsK/SpoIIIE/SftA family.</text>
</comment>
<dbReference type="PANTHER" id="PTHR22683">
    <property type="entry name" value="SPORULATION PROTEIN RELATED"/>
    <property type="match status" value="1"/>
</dbReference>
<evidence type="ECO:0000313" key="10">
    <source>
        <dbReference type="Proteomes" id="UP000642070"/>
    </source>
</evidence>
<feature type="compositionally biased region" description="Acidic residues" evidence="6">
    <location>
        <begin position="209"/>
        <end position="220"/>
    </location>
</feature>
<dbReference type="Pfam" id="PF01580">
    <property type="entry name" value="FtsK_SpoIIIE"/>
    <property type="match status" value="1"/>
</dbReference>
<dbReference type="Proteomes" id="UP000642070">
    <property type="component" value="Unassembled WGS sequence"/>
</dbReference>
<keyword evidence="3 5" id="KW-0067">ATP-binding</keyword>
<feature type="region of interest" description="Disordered" evidence="6">
    <location>
        <begin position="203"/>
        <end position="254"/>
    </location>
</feature>
<evidence type="ECO:0000256" key="6">
    <source>
        <dbReference type="SAM" id="MobiDB-lite"/>
    </source>
</evidence>
<evidence type="ECO:0000256" key="7">
    <source>
        <dbReference type="SAM" id="Phobius"/>
    </source>
</evidence>
<reference evidence="9" key="2">
    <citation type="submission" date="2020-09" db="EMBL/GenBank/DDBJ databases">
        <authorList>
            <person name="Sun Q."/>
            <person name="Ohkuma M."/>
        </authorList>
    </citation>
    <scope>NUCLEOTIDE SEQUENCE</scope>
    <source>
        <strain evidence="9">JCM 19831</strain>
    </source>
</reference>
<keyword evidence="2 5" id="KW-0547">Nucleotide-binding</keyword>
<dbReference type="AlphaFoldDB" id="A0A917U2N6"/>
<dbReference type="GO" id="GO:0003677">
    <property type="term" value="F:DNA binding"/>
    <property type="evidence" value="ECO:0007669"/>
    <property type="project" value="UniProtKB-KW"/>
</dbReference>
<keyword evidence="10" id="KW-1185">Reference proteome</keyword>
<evidence type="ECO:0000259" key="8">
    <source>
        <dbReference type="PROSITE" id="PS50901"/>
    </source>
</evidence>
<dbReference type="InterPro" id="IPR027417">
    <property type="entry name" value="P-loop_NTPase"/>
</dbReference>
<sequence length="736" mass="77878">MPLPDSAPLRDQARALARDTVDGWKRDLRSAAEARAATARAALVRRLRYWSAETRKHRPSAVAAAALVAAGLLLAADRRLAAAAVGWLVIVAGAPAAYLITYRIQWSRARRAGDVEDFSGRAVGRRARHSARQVGAAAVAYGGWLLVLAALGVGAGSPAAAVALELELLAAGLLTWLACRGHWAHLWAERRRLHDLVEQRTGPVVPAADAEDRDAQEEPVPEGAEPEHAEPVDERLPEIPAPPPPAPASSSQPAADRIGDVQRVLDEFGVDARVAGATRGPSVTRYEVVPGPGVRVDQVLKLGKDFALAFGRPEVRLYVPVPGKSVVGVEVPNKHVDTVTLAEVLQSPAMRGDRHPLLVALGKDVDSQYRAVNLARMPHILVAGATGAGKSVCLNTWLCSILSRATPEQVRLLLVDPKRVELTQYDGIPHLVMPVVTDPAKAGPALAWLVREMDRRYDLLVAARAKNIDGYNAKITAEGGTPLPYLLAVVDELADLMMVAKAVATATKRAGFEPDEDSDVEQITVRLGQLARAAGIHLVLATQRPSVDVVTGLIKANVPSRLAFATSSLADSRVILDQPGAEKLIGRGDGLFLPQDTSVPVRIQCAFVSDEEVERLVAHWRAQGGSGDLVVLPSAPPVAAPARPVPAAADVVLAVVASEPGCSSARIAAHPAWAARGGVPSQSQLSRTTQRLADDGLITRAKSGTAWTDYRITDAGRARAAAAVIAVMPNEDVLAA</sequence>
<dbReference type="Gene3D" id="3.30.980.40">
    <property type="match status" value="1"/>
</dbReference>